<comment type="caution">
    <text evidence="2">The sequence shown here is derived from an EMBL/GenBank/DDBJ whole genome shotgun (WGS) entry which is preliminary data.</text>
</comment>
<accession>A0A9P6HHF2</accession>
<dbReference type="PANTHER" id="PTHR42107:SF1">
    <property type="entry name" value="WHIM1 DOMAIN-CONTAINING PROTEIN"/>
    <property type="match status" value="1"/>
</dbReference>
<protein>
    <recommendedName>
        <fullName evidence="4">WHIM1 domain-containing protein</fullName>
    </recommendedName>
</protein>
<feature type="region of interest" description="Disordered" evidence="1">
    <location>
        <begin position="474"/>
        <end position="500"/>
    </location>
</feature>
<evidence type="ECO:0000313" key="2">
    <source>
        <dbReference type="EMBL" id="KAF9786858.1"/>
    </source>
</evidence>
<sequence>MSPATVDFATEKKGHLCPPSNATHPCNRWECLFVYAFICKFTNLRGKVDGLNSPMDFEEALLLTEPNPILTQILARFVLNLRPLTRNLSSDQISHTVASVLAEFLKTPERTAFWDDDIRANVDPFVSYEEAKGGLWSASWDFKLKVLRTLVELQLSHSSEIKRIIDSAWRVARAPPKKKDPANGSDSGPQLEDLQLLPIGQDLRRKRYWIIDDSPRVYTSTNPWKTSSMLEAICSSKVEYDSIVAFLRAESPPDPGPGRKRPKGELAHLSLIDALEARTAKIDTELSRIARAKKKLQQRNMLIAQADLRETRTRQKTRPNYAYINDPGSGEEDGDEYKQEEEDEDLDAGYGRSRGSRRGVATEGTRRSARTTSTSKPNGKRAAPDEWAQWRGERRSTRLGAPNTTQDIAPAPEPKRAKTDESSVSAYSDGHSSKGTGPSKDSAAALKPTEFAADQVNGRKKSKFWYYAVEPTPIANGDGTNGQQPLHEQNGYTKHDVMAE</sequence>
<dbReference type="EMBL" id="WIUZ02000005">
    <property type="protein sequence ID" value="KAF9786858.1"/>
    <property type="molecule type" value="Genomic_DNA"/>
</dbReference>
<dbReference type="PANTHER" id="PTHR42107">
    <property type="entry name" value="YALI0D24453P"/>
    <property type="match status" value="1"/>
</dbReference>
<proteinExistence type="predicted"/>
<evidence type="ECO:0000313" key="3">
    <source>
        <dbReference type="Proteomes" id="UP000736335"/>
    </source>
</evidence>
<reference evidence="2" key="1">
    <citation type="journal article" date="2020" name="Nat. Commun.">
        <title>Large-scale genome sequencing of mycorrhizal fungi provides insights into the early evolution of symbiotic traits.</title>
        <authorList>
            <person name="Miyauchi S."/>
            <person name="Kiss E."/>
            <person name="Kuo A."/>
            <person name="Drula E."/>
            <person name="Kohler A."/>
            <person name="Sanchez-Garcia M."/>
            <person name="Morin E."/>
            <person name="Andreopoulos B."/>
            <person name="Barry K.W."/>
            <person name="Bonito G."/>
            <person name="Buee M."/>
            <person name="Carver A."/>
            <person name="Chen C."/>
            <person name="Cichocki N."/>
            <person name="Clum A."/>
            <person name="Culley D."/>
            <person name="Crous P.W."/>
            <person name="Fauchery L."/>
            <person name="Girlanda M."/>
            <person name="Hayes R.D."/>
            <person name="Keri Z."/>
            <person name="LaButti K."/>
            <person name="Lipzen A."/>
            <person name="Lombard V."/>
            <person name="Magnuson J."/>
            <person name="Maillard F."/>
            <person name="Murat C."/>
            <person name="Nolan M."/>
            <person name="Ohm R.A."/>
            <person name="Pangilinan J."/>
            <person name="Pereira M.F."/>
            <person name="Perotto S."/>
            <person name="Peter M."/>
            <person name="Pfister S."/>
            <person name="Riley R."/>
            <person name="Sitrit Y."/>
            <person name="Stielow J.B."/>
            <person name="Szollosi G."/>
            <person name="Zifcakova L."/>
            <person name="Stursova M."/>
            <person name="Spatafora J.W."/>
            <person name="Tedersoo L."/>
            <person name="Vaario L.M."/>
            <person name="Yamada A."/>
            <person name="Yan M."/>
            <person name="Wang P."/>
            <person name="Xu J."/>
            <person name="Bruns T."/>
            <person name="Baldrian P."/>
            <person name="Vilgalys R."/>
            <person name="Dunand C."/>
            <person name="Henrissat B."/>
            <person name="Grigoriev I.V."/>
            <person name="Hibbett D."/>
            <person name="Nagy L.G."/>
            <person name="Martin F.M."/>
        </authorList>
    </citation>
    <scope>NUCLEOTIDE SEQUENCE</scope>
    <source>
        <strain evidence="2">UH-Tt-Lm1</strain>
    </source>
</reference>
<dbReference type="AlphaFoldDB" id="A0A9P6HHF2"/>
<dbReference type="Proteomes" id="UP000736335">
    <property type="component" value="Unassembled WGS sequence"/>
</dbReference>
<gene>
    <name evidence="2" type="ORF">BJ322DRAFT_679742</name>
</gene>
<feature type="compositionally biased region" description="Acidic residues" evidence="1">
    <location>
        <begin position="329"/>
        <end position="347"/>
    </location>
</feature>
<reference evidence="2" key="2">
    <citation type="submission" date="2020-11" db="EMBL/GenBank/DDBJ databases">
        <authorList>
            <consortium name="DOE Joint Genome Institute"/>
            <person name="Kuo A."/>
            <person name="Miyauchi S."/>
            <person name="Kiss E."/>
            <person name="Drula E."/>
            <person name="Kohler A."/>
            <person name="Sanchez-Garcia M."/>
            <person name="Andreopoulos B."/>
            <person name="Barry K.W."/>
            <person name="Bonito G."/>
            <person name="Buee M."/>
            <person name="Carver A."/>
            <person name="Chen C."/>
            <person name="Cichocki N."/>
            <person name="Clum A."/>
            <person name="Culley D."/>
            <person name="Crous P.W."/>
            <person name="Fauchery L."/>
            <person name="Girlanda M."/>
            <person name="Hayes R."/>
            <person name="Keri Z."/>
            <person name="Labutti K."/>
            <person name="Lipzen A."/>
            <person name="Lombard V."/>
            <person name="Magnuson J."/>
            <person name="Maillard F."/>
            <person name="Morin E."/>
            <person name="Murat C."/>
            <person name="Nolan M."/>
            <person name="Ohm R."/>
            <person name="Pangilinan J."/>
            <person name="Pereira M."/>
            <person name="Perotto S."/>
            <person name="Peter M."/>
            <person name="Riley R."/>
            <person name="Sitrit Y."/>
            <person name="Stielow B."/>
            <person name="Szollosi G."/>
            <person name="Zifcakova L."/>
            <person name="Stursova M."/>
            <person name="Spatafora J.W."/>
            <person name="Tedersoo L."/>
            <person name="Vaario L.-M."/>
            <person name="Yamada A."/>
            <person name="Yan M."/>
            <person name="Wang P."/>
            <person name="Xu J."/>
            <person name="Bruns T."/>
            <person name="Baldrian P."/>
            <person name="Vilgalys R."/>
            <person name="Henrissat B."/>
            <person name="Grigoriev I.V."/>
            <person name="Hibbett D."/>
            <person name="Nagy L.G."/>
            <person name="Martin F.M."/>
        </authorList>
    </citation>
    <scope>NUCLEOTIDE SEQUENCE</scope>
    <source>
        <strain evidence="2">UH-Tt-Lm1</strain>
    </source>
</reference>
<evidence type="ECO:0000256" key="1">
    <source>
        <dbReference type="SAM" id="MobiDB-lite"/>
    </source>
</evidence>
<organism evidence="2 3">
    <name type="scientific">Thelephora terrestris</name>
    <dbReference type="NCBI Taxonomy" id="56493"/>
    <lineage>
        <taxon>Eukaryota</taxon>
        <taxon>Fungi</taxon>
        <taxon>Dikarya</taxon>
        <taxon>Basidiomycota</taxon>
        <taxon>Agaricomycotina</taxon>
        <taxon>Agaricomycetes</taxon>
        <taxon>Thelephorales</taxon>
        <taxon>Thelephoraceae</taxon>
        <taxon>Thelephora</taxon>
    </lineage>
</organism>
<keyword evidence="3" id="KW-1185">Reference proteome</keyword>
<feature type="region of interest" description="Disordered" evidence="1">
    <location>
        <begin position="307"/>
        <end position="446"/>
    </location>
</feature>
<dbReference type="OrthoDB" id="205403at2759"/>
<name>A0A9P6HHF2_9AGAM</name>
<evidence type="ECO:0008006" key="4">
    <source>
        <dbReference type="Google" id="ProtNLM"/>
    </source>
</evidence>
<feature type="compositionally biased region" description="Polar residues" evidence="1">
    <location>
        <begin position="481"/>
        <end position="492"/>
    </location>
</feature>